<dbReference type="InterPro" id="IPR050151">
    <property type="entry name" value="Class-I_Pyr_Nuc-Dis_Oxidored"/>
</dbReference>
<dbReference type="PRINTS" id="PR00411">
    <property type="entry name" value="PNDRDTASEI"/>
</dbReference>
<protein>
    <recommendedName>
        <fullName evidence="3 12">Dihydrolipoyl dehydrogenase</fullName>
        <ecNumber evidence="2 12">1.8.1.4</ecNumber>
    </recommendedName>
</protein>
<dbReference type="SUPFAM" id="SSF55424">
    <property type="entry name" value="FAD/NAD-linked reductases, dimerisation (C-terminal) domain"/>
    <property type="match status" value="1"/>
</dbReference>
<dbReference type="InterPro" id="IPR001100">
    <property type="entry name" value="Pyr_nuc-diS_OxRdtase"/>
</dbReference>
<dbReference type="InterPro" id="IPR003016">
    <property type="entry name" value="2-oxoA_DH_lipoyl-BS"/>
</dbReference>
<dbReference type="EMBL" id="CAKMAB010000005">
    <property type="protein sequence ID" value="CAH1055263.1"/>
    <property type="molecule type" value="Genomic_DNA"/>
</dbReference>
<evidence type="ECO:0000256" key="9">
    <source>
        <dbReference type="ARBA" id="ARBA00023157"/>
    </source>
</evidence>
<dbReference type="SUPFAM" id="SSF51905">
    <property type="entry name" value="FAD/NAD(P)-binding domain"/>
    <property type="match status" value="1"/>
</dbReference>
<sequence>MCIKLHSRLGEIYVDIKLEQLTGHEKKSRVGKINISVGESVSVGQSLLQLESKKGNSPFNSKYKCVINEILVEEGQEIELGQCLFKVTAENAGKEKPKLDYFGGMIYGKKEQLQADLLIIGAGPGGYVSAISAAKRGIKTVIVEKLSMGGTCLNVGCIPTKALIKSSEVFHNIMKAEDFGITVKDIQLDMAKVIDKKDEIKNTLVSGIDYLLSKNNVRIIRGSASFINDKQVLVKNGKDEYTIEATDTIIATGSKIANINLPGIDHEFVLNSTSALNHKENISSITIIGGGVIGMEFAFIYSNFGIQVNVIEFCDRLLTMVDAEVSAEIKEIAMDRGIGVYTGAKVTRIEKDQSGKAIVIFEMDNAEKFITSEKVLVAIGRTPNIDDLEIEKAGIALNETGKGISVNEHLQTSAEHIYAIGDVTNRIQLAHVASHEGIAAVDHILGTPSHVDYGMVPNVIFTSPEIASVGLTEEQAVLENMDISISKFPFQANGKALTMREEKGFIKLIKDLSSGKIVGASIIGPEASALISTLTIMMNSNITEEEIIHTIFAHPTTGEAIHEAVLGFSIGALHFDE</sequence>
<dbReference type="PROSITE" id="PS00189">
    <property type="entry name" value="LIPOYL"/>
    <property type="match status" value="1"/>
</dbReference>
<dbReference type="CDD" id="cd06849">
    <property type="entry name" value="lipoyl_domain"/>
    <property type="match status" value="1"/>
</dbReference>
<dbReference type="SUPFAM" id="SSF51230">
    <property type="entry name" value="Single hybrid motif"/>
    <property type="match status" value="1"/>
</dbReference>
<evidence type="ECO:0000313" key="16">
    <source>
        <dbReference type="EMBL" id="CAH1055263.1"/>
    </source>
</evidence>
<evidence type="ECO:0000256" key="12">
    <source>
        <dbReference type="RuleBase" id="RU003692"/>
    </source>
</evidence>
<evidence type="ECO:0000259" key="15">
    <source>
        <dbReference type="Pfam" id="PF07992"/>
    </source>
</evidence>
<keyword evidence="4 12" id="KW-0285">Flavoprotein</keyword>
<dbReference type="InterPro" id="IPR006258">
    <property type="entry name" value="Lipoamide_DH"/>
</dbReference>
<feature type="domain" description="Pyridine nucleotide-disulphide oxidoreductase dimerisation" evidence="14">
    <location>
        <begin position="456"/>
        <end position="564"/>
    </location>
</feature>
<organism evidence="16 17">
    <name type="scientific">Paenibacillus pseudetheri</name>
    <dbReference type="NCBI Taxonomy" id="2897682"/>
    <lineage>
        <taxon>Bacteria</taxon>
        <taxon>Bacillati</taxon>
        <taxon>Bacillota</taxon>
        <taxon>Bacilli</taxon>
        <taxon>Bacillales</taxon>
        <taxon>Paenibacillaceae</taxon>
        <taxon>Paenibacillus</taxon>
    </lineage>
</organism>
<comment type="caution">
    <text evidence="16">The sequence shown here is derived from an EMBL/GenBank/DDBJ whole genome shotgun (WGS) entry which is preliminary data.</text>
</comment>
<dbReference type="InterPro" id="IPR023753">
    <property type="entry name" value="FAD/NAD-binding_dom"/>
</dbReference>
<evidence type="ECO:0000256" key="1">
    <source>
        <dbReference type="ARBA" id="ARBA00007532"/>
    </source>
</evidence>
<dbReference type="Proteomes" id="UP000838749">
    <property type="component" value="Unassembled WGS sequence"/>
</dbReference>
<dbReference type="Pfam" id="PF02852">
    <property type="entry name" value="Pyr_redox_dim"/>
    <property type="match status" value="1"/>
</dbReference>
<dbReference type="Gene3D" id="2.40.50.100">
    <property type="match status" value="1"/>
</dbReference>
<dbReference type="NCBIfam" id="TIGR01350">
    <property type="entry name" value="lipoamide_DH"/>
    <property type="match status" value="1"/>
</dbReference>
<proteinExistence type="inferred from homology"/>
<dbReference type="InterPro" id="IPR004099">
    <property type="entry name" value="Pyr_nucl-diS_OxRdtase_dimer"/>
</dbReference>
<dbReference type="EC" id="1.8.1.4" evidence="2 12"/>
<feature type="domain" description="Lipoyl-binding" evidence="13">
    <location>
        <begin position="26"/>
        <end position="86"/>
    </location>
</feature>
<dbReference type="GO" id="GO:0003957">
    <property type="term" value="F:NAD(P)+ transhydrogenase (Si-specific) activity"/>
    <property type="evidence" value="ECO:0007669"/>
    <property type="project" value="UniProtKB-EC"/>
</dbReference>
<evidence type="ECO:0000256" key="6">
    <source>
        <dbReference type="ARBA" id="ARBA00022827"/>
    </source>
</evidence>
<evidence type="ECO:0000256" key="3">
    <source>
        <dbReference type="ARBA" id="ARBA00016961"/>
    </source>
</evidence>
<evidence type="ECO:0000256" key="8">
    <source>
        <dbReference type="ARBA" id="ARBA00023027"/>
    </source>
</evidence>
<dbReference type="PANTHER" id="PTHR22912">
    <property type="entry name" value="DISULFIDE OXIDOREDUCTASE"/>
    <property type="match status" value="1"/>
</dbReference>
<evidence type="ECO:0000259" key="13">
    <source>
        <dbReference type="Pfam" id="PF00364"/>
    </source>
</evidence>
<comment type="catalytic activity">
    <reaction evidence="11 12">
        <text>N(6)-[(R)-dihydrolipoyl]-L-lysyl-[protein] + NAD(+) = N(6)-[(R)-lipoyl]-L-lysyl-[protein] + NADH + H(+)</text>
        <dbReference type="Rhea" id="RHEA:15045"/>
        <dbReference type="Rhea" id="RHEA-COMP:10474"/>
        <dbReference type="Rhea" id="RHEA-COMP:10475"/>
        <dbReference type="ChEBI" id="CHEBI:15378"/>
        <dbReference type="ChEBI" id="CHEBI:57540"/>
        <dbReference type="ChEBI" id="CHEBI:57945"/>
        <dbReference type="ChEBI" id="CHEBI:83099"/>
        <dbReference type="ChEBI" id="CHEBI:83100"/>
        <dbReference type="EC" id="1.8.1.4"/>
    </reaction>
</comment>
<name>A0ABM9BA60_9BACL</name>
<dbReference type="PANTHER" id="PTHR22912:SF219">
    <property type="entry name" value="DIHYDROLIPOYL DEHYDROGENASE"/>
    <property type="match status" value="1"/>
</dbReference>
<evidence type="ECO:0000256" key="4">
    <source>
        <dbReference type="ARBA" id="ARBA00022630"/>
    </source>
</evidence>
<dbReference type="PRINTS" id="PR00368">
    <property type="entry name" value="FADPNR"/>
</dbReference>
<keyword evidence="9" id="KW-1015">Disulfide bond</keyword>
<comment type="cofactor">
    <cofactor evidence="12">
        <name>FAD</name>
        <dbReference type="ChEBI" id="CHEBI:57692"/>
    </cofactor>
    <text evidence="12">Binds 1 FAD per subunit.</text>
</comment>
<feature type="domain" description="FAD/NAD(P)-binding" evidence="15">
    <location>
        <begin position="116"/>
        <end position="437"/>
    </location>
</feature>
<dbReference type="InterPro" id="IPR036188">
    <property type="entry name" value="FAD/NAD-bd_sf"/>
</dbReference>
<dbReference type="PROSITE" id="PS00076">
    <property type="entry name" value="PYRIDINE_REDOX_1"/>
    <property type="match status" value="1"/>
</dbReference>
<dbReference type="Pfam" id="PF07992">
    <property type="entry name" value="Pyr_redox_2"/>
    <property type="match status" value="1"/>
</dbReference>
<evidence type="ECO:0000256" key="10">
    <source>
        <dbReference type="ARBA" id="ARBA00023284"/>
    </source>
</evidence>
<dbReference type="InterPro" id="IPR016156">
    <property type="entry name" value="FAD/NAD-linked_Rdtase_dimer_sf"/>
</dbReference>
<dbReference type="PIRSF" id="PIRSF000350">
    <property type="entry name" value="Mercury_reductase_MerA"/>
    <property type="match status" value="1"/>
</dbReference>
<comment type="similarity">
    <text evidence="1 12">Belongs to the class-I pyridine nucleotide-disulfide oxidoreductase family.</text>
</comment>
<evidence type="ECO:0000313" key="17">
    <source>
        <dbReference type="Proteomes" id="UP000838749"/>
    </source>
</evidence>
<dbReference type="InterPro" id="IPR000089">
    <property type="entry name" value="Biotin_lipoyl"/>
</dbReference>
<keyword evidence="17" id="KW-1185">Reference proteome</keyword>
<evidence type="ECO:0000259" key="14">
    <source>
        <dbReference type="Pfam" id="PF02852"/>
    </source>
</evidence>
<evidence type="ECO:0000256" key="7">
    <source>
        <dbReference type="ARBA" id="ARBA00023002"/>
    </source>
</evidence>
<keyword evidence="6 12" id="KW-0274">FAD</keyword>
<keyword evidence="5" id="KW-0450">Lipoyl</keyword>
<dbReference type="InterPro" id="IPR011053">
    <property type="entry name" value="Single_hybrid_motif"/>
</dbReference>
<dbReference type="Gene3D" id="3.50.50.60">
    <property type="entry name" value="FAD/NAD(P)-binding domain"/>
    <property type="match status" value="2"/>
</dbReference>
<evidence type="ECO:0000256" key="5">
    <source>
        <dbReference type="ARBA" id="ARBA00022823"/>
    </source>
</evidence>
<reference evidence="16" key="1">
    <citation type="submission" date="2021-12" db="EMBL/GenBank/DDBJ databases">
        <authorList>
            <person name="Criscuolo A."/>
        </authorList>
    </citation>
    <scope>NUCLEOTIDE SEQUENCE</scope>
    <source>
        <strain evidence="16">CIP111894</strain>
    </source>
</reference>
<accession>A0ABM9BA60</accession>
<comment type="miscellaneous">
    <text evidence="12">The active site is a redox-active disulfide bond.</text>
</comment>
<keyword evidence="10 12" id="KW-0676">Redox-active center</keyword>
<keyword evidence="7 12" id="KW-0560">Oxidoreductase</keyword>
<dbReference type="InterPro" id="IPR012999">
    <property type="entry name" value="Pyr_OxRdtase_I_AS"/>
</dbReference>
<keyword evidence="8 12" id="KW-0520">NAD</keyword>
<evidence type="ECO:0000256" key="2">
    <source>
        <dbReference type="ARBA" id="ARBA00012608"/>
    </source>
</evidence>
<evidence type="ECO:0000256" key="11">
    <source>
        <dbReference type="ARBA" id="ARBA00049187"/>
    </source>
</evidence>
<dbReference type="Gene3D" id="3.30.390.30">
    <property type="match status" value="1"/>
</dbReference>
<gene>
    <name evidence="16" type="primary">sthA</name>
    <name evidence="16" type="ORF">PAECIP111894_01413</name>
</gene>
<dbReference type="Pfam" id="PF00364">
    <property type="entry name" value="Biotin_lipoyl"/>
    <property type="match status" value="1"/>
</dbReference>